<evidence type="ECO:0000313" key="3">
    <source>
        <dbReference type="EMBL" id="MFC5226191.1"/>
    </source>
</evidence>
<feature type="compositionally biased region" description="Low complexity" evidence="1">
    <location>
        <begin position="56"/>
        <end position="68"/>
    </location>
</feature>
<feature type="compositionally biased region" description="Low complexity" evidence="1">
    <location>
        <begin position="108"/>
        <end position="117"/>
    </location>
</feature>
<feature type="compositionally biased region" description="Low complexity" evidence="1">
    <location>
        <begin position="140"/>
        <end position="153"/>
    </location>
</feature>
<evidence type="ECO:0000256" key="2">
    <source>
        <dbReference type="SAM" id="Phobius"/>
    </source>
</evidence>
<keyword evidence="4" id="KW-1185">Reference proteome</keyword>
<keyword evidence="2" id="KW-1133">Transmembrane helix</keyword>
<comment type="caution">
    <text evidence="3">The sequence shown here is derived from an EMBL/GenBank/DDBJ whole genome shotgun (WGS) entry which is preliminary data.</text>
</comment>
<protein>
    <submittedName>
        <fullName evidence="3">DUF4190 domain-containing protein</fullName>
    </submittedName>
</protein>
<accession>A0ABW0DA68</accession>
<organism evidence="3 4">
    <name type="scientific">Streptomyces fimbriatus</name>
    <dbReference type="NCBI Taxonomy" id="68197"/>
    <lineage>
        <taxon>Bacteria</taxon>
        <taxon>Bacillati</taxon>
        <taxon>Actinomycetota</taxon>
        <taxon>Actinomycetes</taxon>
        <taxon>Kitasatosporales</taxon>
        <taxon>Streptomycetaceae</taxon>
        <taxon>Streptomyces</taxon>
    </lineage>
</organism>
<name>A0ABW0DA68_STRFI</name>
<dbReference type="Proteomes" id="UP001596156">
    <property type="component" value="Unassembled WGS sequence"/>
</dbReference>
<keyword evidence="2" id="KW-0472">Membrane</keyword>
<feature type="compositionally biased region" description="Gly residues" evidence="1">
    <location>
        <begin position="83"/>
        <end position="96"/>
    </location>
</feature>
<dbReference type="RefSeq" id="WP_344644830.1">
    <property type="nucleotide sequence ID" value="NZ_BAAASS010000010.1"/>
</dbReference>
<feature type="transmembrane region" description="Helical" evidence="2">
    <location>
        <begin position="259"/>
        <end position="280"/>
    </location>
</feature>
<reference evidence="4" key="1">
    <citation type="journal article" date="2019" name="Int. J. Syst. Evol. Microbiol.">
        <title>The Global Catalogue of Microorganisms (GCM) 10K type strain sequencing project: providing services to taxonomists for standard genome sequencing and annotation.</title>
        <authorList>
            <consortium name="The Broad Institute Genomics Platform"/>
            <consortium name="The Broad Institute Genome Sequencing Center for Infectious Disease"/>
            <person name="Wu L."/>
            <person name="Ma J."/>
        </authorList>
    </citation>
    <scope>NUCLEOTIDE SEQUENCE [LARGE SCALE GENOMIC DNA]</scope>
    <source>
        <strain evidence="4">CCM 8479</strain>
    </source>
</reference>
<evidence type="ECO:0000313" key="4">
    <source>
        <dbReference type="Proteomes" id="UP001596156"/>
    </source>
</evidence>
<feature type="transmembrane region" description="Helical" evidence="2">
    <location>
        <begin position="210"/>
        <end position="239"/>
    </location>
</feature>
<evidence type="ECO:0000256" key="1">
    <source>
        <dbReference type="SAM" id="MobiDB-lite"/>
    </source>
</evidence>
<keyword evidence="2" id="KW-0812">Transmembrane</keyword>
<feature type="compositionally biased region" description="Low complexity" evidence="1">
    <location>
        <begin position="7"/>
        <end position="18"/>
    </location>
</feature>
<proteinExistence type="predicted"/>
<feature type="region of interest" description="Disordered" evidence="1">
    <location>
        <begin position="1"/>
        <end position="174"/>
    </location>
</feature>
<sequence>MSDDAQTPGAREGAEPAGTAGGGTPAGDPQVRGVWPAPAGGAEDAVPQDGPLVDLGTPDAPATAGTPDPWAPPLHGAPASGRGADGAGGPGPGGPGETLAADGPLPWSSPSAASSPSVHDQQTVTSFPAMGTPVPPPAHGGPASPFAPPAAGEPVPPPPIAPDGPGRVPYGYPGGYGHPAAQPPGYGGAPGQAPYGWTGMAPMPSNGPGVAGLVLGIISAVVFCLWPVAILLGLLGVIFGAVGRGKAVRGEATNPGQALAGIICGAVGTALGIGFGVLVLTTPL</sequence>
<gene>
    <name evidence="3" type="ORF">ACFPN6_16600</name>
</gene>
<dbReference type="EMBL" id="JBHSKL010000017">
    <property type="protein sequence ID" value="MFC5226191.1"/>
    <property type="molecule type" value="Genomic_DNA"/>
</dbReference>